<dbReference type="Proteomes" id="UP000598032">
    <property type="component" value="Unassembled WGS sequence"/>
</dbReference>
<gene>
    <name evidence="2" type="ORF">LMG28140_04710</name>
</gene>
<dbReference type="InterPro" id="IPR036429">
    <property type="entry name" value="SpoA-like_sf"/>
</dbReference>
<accession>A0ABM8NYB5</accession>
<proteinExistence type="predicted"/>
<dbReference type="SUPFAM" id="SSF101801">
    <property type="entry name" value="Surface presentation of antigens (SPOA)"/>
    <property type="match status" value="1"/>
</dbReference>
<comment type="caution">
    <text evidence="2">The sequence shown here is derived from an EMBL/GenBank/DDBJ whole genome shotgun (WGS) entry which is preliminary data.</text>
</comment>
<dbReference type="InterPro" id="IPR001543">
    <property type="entry name" value="FliN-like_C"/>
</dbReference>
<evidence type="ECO:0000313" key="3">
    <source>
        <dbReference type="Proteomes" id="UP000598032"/>
    </source>
</evidence>
<dbReference type="Gene3D" id="2.30.330.10">
    <property type="entry name" value="SpoA-like"/>
    <property type="match status" value="1"/>
</dbReference>
<organism evidence="2 3">
    <name type="scientific">Paraburkholderia metrosideri</name>
    <dbReference type="NCBI Taxonomy" id="580937"/>
    <lineage>
        <taxon>Bacteria</taxon>
        <taxon>Pseudomonadati</taxon>
        <taxon>Pseudomonadota</taxon>
        <taxon>Betaproteobacteria</taxon>
        <taxon>Burkholderiales</taxon>
        <taxon>Burkholderiaceae</taxon>
        <taxon>Paraburkholderia</taxon>
    </lineage>
</organism>
<reference evidence="2 3" key="1">
    <citation type="submission" date="2020-10" db="EMBL/GenBank/DDBJ databases">
        <authorList>
            <person name="Peeters C."/>
        </authorList>
    </citation>
    <scope>NUCLEOTIDE SEQUENCE [LARGE SCALE GENOMIC DNA]</scope>
    <source>
        <strain evidence="2 3">LMG 28140</strain>
    </source>
</reference>
<sequence length="276" mass="29724">MSTVPIRWRPLGGRDLVAGEVLFAKAVASWQEAWFCEPALKVEAAALLEPLESFAAKEQESAWTCGPDVWLFAEPRQLTRMANRALDLPTRFAPVLESRPALLANVETRLVDELLDALRRALLPALKGTDGMHACKTPMSPHLPYGGAHFRLVTPKGDTVLALVCGAQTLWSCLPLNQRQPTTSPAHLPSNRTSAVEDTRVSLRAMLGQCELTVAQLATLAVGDVIRLDRAITETVALELARSVGAPRTVVATATPGQRAGKLSIQLTSITGPDTL</sequence>
<evidence type="ECO:0000259" key="1">
    <source>
        <dbReference type="Pfam" id="PF01052"/>
    </source>
</evidence>
<keyword evidence="3" id="KW-1185">Reference proteome</keyword>
<feature type="domain" description="Flagellar motor switch protein FliN-like C-terminal" evidence="1">
    <location>
        <begin position="195"/>
        <end position="270"/>
    </location>
</feature>
<dbReference type="EMBL" id="CAJHCP010000010">
    <property type="protein sequence ID" value="CAD6549116.1"/>
    <property type="molecule type" value="Genomic_DNA"/>
</dbReference>
<name>A0ABM8NYB5_9BURK</name>
<protein>
    <recommendedName>
        <fullName evidence="1">Flagellar motor switch protein FliN-like C-terminal domain-containing protein</fullName>
    </recommendedName>
</protein>
<dbReference type="RefSeq" id="WP_201644669.1">
    <property type="nucleotide sequence ID" value="NZ_CAJHCP010000010.1"/>
</dbReference>
<evidence type="ECO:0000313" key="2">
    <source>
        <dbReference type="EMBL" id="CAD6549116.1"/>
    </source>
</evidence>
<dbReference type="Pfam" id="PF01052">
    <property type="entry name" value="FliMN_C"/>
    <property type="match status" value="1"/>
</dbReference>